<evidence type="ECO:0000313" key="1">
    <source>
        <dbReference type="EMBL" id="KAF5953604.1"/>
    </source>
</evidence>
<reference evidence="1 2" key="2">
    <citation type="submission" date="2020-07" db="EMBL/GenBank/DDBJ databases">
        <title>Genome assembly of wild tea tree DASZ reveals pedigree and selection history of tea varieties.</title>
        <authorList>
            <person name="Zhang W."/>
        </authorList>
    </citation>
    <scope>NUCLEOTIDE SEQUENCE [LARGE SCALE GENOMIC DNA]</scope>
    <source>
        <strain evidence="2">cv. G240</strain>
        <tissue evidence="1">Leaf</tissue>
    </source>
</reference>
<dbReference type="Gene3D" id="3.40.50.2000">
    <property type="entry name" value="Glycogen Phosphorylase B"/>
    <property type="match status" value="1"/>
</dbReference>
<comment type="caution">
    <text evidence="1">The sequence shown here is derived from an EMBL/GenBank/DDBJ whole genome shotgun (WGS) entry which is preliminary data.</text>
</comment>
<reference evidence="2" key="1">
    <citation type="journal article" date="2020" name="Nat. Commun.">
        <title>Genome assembly of wild tea tree DASZ reveals pedigree and selection history of tea varieties.</title>
        <authorList>
            <person name="Zhang W."/>
            <person name="Zhang Y."/>
            <person name="Qiu H."/>
            <person name="Guo Y."/>
            <person name="Wan H."/>
            <person name="Zhang X."/>
            <person name="Scossa F."/>
            <person name="Alseekh S."/>
            <person name="Zhang Q."/>
            <person name="Wang P."/>
            <person name="Xu L."/>
            <person name="Schmidt M.H."/>
            <person name="Jia X."/>
            <person name="Li D."/>
            <person name="Zhu A."/>
            <person name="Guo F."/>
            <person name="Chen W."/>
            <person name="Ni D."/>
            <person name="Usadel B."/>
            <person name="Fernie A.R."/>
            <person name="Wen W."/>
        </authorList>
    </citation>
    <scope>NUCLEOTIDE SEQUENCE [LARGE SCALE GENOMIC DNA]</scope>
    <source>
        <strain evidence="2">cv. G240</strain>
    </source>
</reference>
<keyword evidence="2" id="KW-1185">Reference proteome</keyword>
<gene>
    <name evidence="1" type="ORF">HYC85_006460</name>
</gene>
<evidence type="ECO:0000313" key="2">
    <source>
        <dbReference type="Proteomes" id="UP000593564"/>
    </source>
</evidence>
<dbReference type="PANTHER" id="PTHR48045:SF34">
    <property type="entry name" value="ISOFLAVONE 7-O-GLUCOSYLTRANSFERASE 1-LIKE"/>
    <property type="match status" value="1"/>
</dbReference>
<dbReference type="SUPFAM" id="SSF53756">
    <property type="entry name" value="UDP-Glycosyltransferase/glycogen phosphorylase"/>
    <property type="match status" value="1"/>
</dbReference>
<dbReference type="Proteomes" id="UP000593564">
    <property type="component" value="Unassembled WGS sequence"/>
</dbReference>
<dbReference type="PANTHER" id="PTHR48045">
    <property type="entry name" value="UDP-GLYCOSYLTRANSFERASE 72B1"/>
    <property type="match status" value="1"/>
</dbReference>
<accession>A0A7J7HNP5</accession>
<organism evidence="1 2">
    <name type="scientific">Camellia sinensis</name>
    <name type="common">Tea plant</name>
    <name type="synonym">Thea sinensis</name>
    <dbReference type="NCBI Taxonomy" id="4442"/>
    <lineage>
        <taxon>Eukaryota</taxon>
        <taxon>Viridiplantae</taxon>
        <taxon>Streptophyta</taxon>
        <taxon>Embryophyta</taxon>
        <taxon>Tracheophyta</taxon>
        <taxon>Spermatophyta</taxon>
        <taxon>Magnoliopsida</taxon>
        <taxon>eudicotyledons</taxon>
        <taxon>Gunneridae</taxon>
        <taxon>Pentapetalae</taxon>
        <taxon>asterids</taxon>
        <taxon>Ericales</taxon>
        <taxon>Theaceae</taxon>
        <taxon>Camellia</taxon>
    </lineage>
</organism>
<name>A0A7J7HNP5_CAMSI</name>
<dbReference type="EMBL" id="JACBKZ010000003">
    <property type="protein sequence ID" value="KAF5953604.1"/>
    <property type="molecule type" value="Genomic_DNA"/>
</dbReference>
<proteinExistence type="predicted"/>
<dbReference type="AlphaFoldDB" id="A0A7J7HNP5"/>
<protein>
    <submittedName>
        <fullName evidence="1">Uncharacterized protein</fullName>
    </submittedName>
</protein>
<sequence length="109" mass="12208">MITWPFIADQFFNESLVVDVLKIGIQVGNEKWSSYIWEPKVSVTREKVEAAVKWLMGGGGDEVEEMRRRVKELSEKAKKAANPGGSSNADIIALINELKSRRTICANNL</sequence>